<gene>
    <name evidence="2" type="ORF">SLS56_000332</name>
</gene>
<protein>
    <recommendedName>
        <fullName evidence="1">Phosphatidate phosphatase APP1 catalytic domain-containing protein</fullName>
    </recommendedName>
</protein>
<keyword evidence="3" id="KW-1185">Reference proteome</keyword>
<evidence type="ECO:0000313" key="2">
    <source>
        <dbReference type="EMBL" id="KAL1637777.1"/>
    </source>
</evidence>
<evidence type="ECO:0000313" key="3">
    <source>
        <dbReference type="Proteomes" id="UP001521116"/>
    </source>
</evidence>
<name>A0ABR3TEH5_9PEZI</name>
<dbReference type="PANTHER" id="PTHR28208">
    <property type="entry name" value="PHOSPHATIDATE PHOSPHATASE APP1"/>
    <property type="match status" value="1"/>
</dbReference>
<feature type="domain" description="Phosphatidate phosphatase APP1 catalytic" evidence="1">
    <location>
        <begin position="213"/>
        <end position="365"/>
    </location>
</feature>
<evidence type="ECO:0000259" key="1">
    <source>
        <dbReference type="Pfam" id="PF09949"/>
    </source>
</evidence>
<dbReference type="InterPro" id="IPR019236">
    <property type="entry name" value="APP1_cat"/>
</dbReference>
<dbReference type="Pfam" id="PF09949">
    <property type="entry name" value="APP1_cat"/>
    <property type="match status" value="1"/>
</dbReference>
<sequence length="416" mass="47026">MALVQSARDAFWQSLGYVLDETEGDRELRGACKFPDFEATMPHIPSRIRDISMIDNFSSYLGRRNPLARPIDPETHTIWLQDNTAYRPKGSKDHRVWEAEFVCAYFVKNSGKDWGRVVADIAEKAGLGEGDEAEATIARRLEPWMDAVLPAHTVKINIGGMHISTLGPGDRNGVSKNLIRTTGHHDDGETVASHALRIDTHHMTTTFAEPKGWAIISDVDDTIKITQTPSPSGILRTTFVDEPTPVRGMPELYRYMCKALDNPPFWYLSASPYNLYPFLREFRSKYYPAGPLLLRNASWMNLAGFLIALTAGTQVYKTGRMREIHRMFPERKFILIGDSTQSDPEAYGEIYREFPAWIGAIFIRKVTGIAEIDKTSKNTPERFEKAFDGIDKSVWAVFDNPDELYQKVDALVNSGR</sequence>
<comment type="caution">
    <text evidence="2">The sequence shown here is derived from an EMBL/GenBank/DDBJ whole genome shotgun (WGS) entry which is preliminary data.</text>
</comment>
<dbReference type="PANTHER" id="PTHR28208:SF1">
    <property type="entry name" value="FILAMENT ORGANIZATION PROTEIN APP1-LIKE, PUTATIVE (AFU_ORTHOLOGUE AFUA_1G06650)-RELATED"/>
    <property type="match status" value="1"/>
</dbReference>
<dbReference type="EMBL" id="JAJVDC020000002">
    <property type="protein sequence ID" value="KAL1637777.1"/>
    <property type="molecule type" value="Genomic_DNA"/>
</dbReference>
<dbReference type="InterPro" id="IPR052935">
    <property type="entry name" value="Mg2+_PAP"/>
</dbReference>
<dbReference type="Proteomes" id="UP001521116">
    <property type="component" value="Unassembled WGS sequence"/>
</dbReference>
<proteinExistence type="predicted"/>
<organism evidence="2 3">
    <name type="scientific">Neofusicoccum ribis</name>
    <dbReference type="NCBI Taxonomy" id="45134"/>
    <lineage>
        <taxon>Eukaryota</taxon>
        <taxon>Fungi</taxon>
        <taxon>Dikarya</taxon>
        <taxon>Ascomycota</taxon>
        <taxon>Pezizomycotina</taxon>
        <taxon>Dothideomycetes</taxon>
        <taxon>Dothideomycetes incertae sedis</taxon>
        <taxon>Botryosphaeriales</taxon>
        <taxon>Botryosphaeriaceae</taxon>
        <taxon>Neofusicoccum</taxon>
    </lineage>
</organism>
<accession>A0ABR3TEH5</accession>
<reference evidence="2 3" key="1">
    <citation type="submission" date="2024-02" db="EMBL/GenBank/DDBJ databases">
        <title>De novo assembly and annotation of 12 fungi associated with fruit tree decline syndrome in Ontario, Canada.</title>
        <authorList>
            <person name="Sulman M."/>
            <person name="Ellouze W."/>
            <person name="Ilyukhin E."/>
        </authorList>
    </citation>
    <scope>NUCLEOTIDE SEQUENCE [LARGE SCALE GENOMIC DNA]</scope>
    <source>
        <strain evidence="2 3">M1-105</strain>
    </source>
</reference>